<evidence type="ECO:0000256" key="3">
    <source>
        <dbReference type="ARBA" id="ARBA00022833"/>
    </source>
</evidence>
<dbReference type="SUPFAM" id="SSF57850">
    <property type="entry name" value="RING/U-box"/>
    <property type="match status" value="1"/>
</dbReference>
<dbReference type="InterPro" id="IPR017907">
    <property type="entry name" value="Znf_RING_CS"/>
</dbReference>
<evidence type="ECO:0000256" key="5">
    <source>
        <dbReference type="SAM" id="MobiDB-lite"/>
    </source>
</evidence>
<dbReference type="HOGENOM" id="CLU_570500_0_0_1"/>
<keyword evidence="3" id="KW-0862">Zinc</keyword>
<dbReference type="EMBL" id="GG662455">
    <property type="protein sequence ID" value="EAS04101.2"/>
    <property type="molecule type" value="Genomic_DNA"/>
</dbReference>
<organism evidence="7 8">
    <name type="scientific">Tetrahymena thermophila (strain SB210)</name>
    <dbReference type="NCBI Taxonomy" id="312017"/>
    <lineage>
        <taxon>Eukaryota</taxon>
        <taxon>Sar</taxon>
        <taxon>Alveolata</taxon>
        <taxon>Ciliophora</taxon>
        <taxon>Intramacronucleata</taxon>
        <taxon>Oligohymenophorea</taxon>
        <taxon>Hymenostomatida</taxon>
        <taxon>Tetrahymenina</taxon>
        <taxon>Tetrahymenidae</taxon>
        <taxon>Tetrahymena</taxon>
    </lineage>
</organism>
<evidence type="ECO:0000259" key="6">
    <source>
        <dbReference type="PROSITE" id="PS50089"/>
    </source>
</evidence>
<proteinExistence type="predicted"/>
<keyword evidence="1" id="KW-0479">Metal-binding</keyword>
<name>Q248E4_TETTS</name>
<evidence type="ECO:0000256" key="1">
    <source>
        <dbReference type="ARBA" id="ARBA00022723"/>
    </source>
</evidence>
<evidence type="ECO:0000256" key="2">
    <source>
        <dbReference type="ARBA" id="ARBA00022771"/>
    </source>
</evidence>
<feature type="domain" description="RING-type" evidence="6">
    <location>
        <begin position="252"/>
        <end position="298"/>
    </location>
</feature>
<dbReference type="Gene3D" id="3.30.40.10">
    <property type="entry name" value="Zinc/RING finger domain, C3HC4 (zinc finger)"/>
    <property type="match status" value="1"/>
</dbReference>
<dbReference type="InterPro" id="IPR013083">
    <property type="entry name" value="Znf_RING/FYVE/PHD"/>
</dbReference>
<gene>
    <name evidence="7" type="ORF">TTHERM_00532230</name>
</gene>
<evidence type="ECO:0000313" key="7">
    <source>
        <dbReference type="EMBL" id="EAS04101.2"/>
    </source>
</evidence>
<evidence type="ECO:0000313" key="8">
    <source>
        <dbReference type="Proteomes" id="UP000009168"/>
    </source>
</evidence>
<dbReference type="InParanoid" id="Q248E4"/>
<feature type="compositionally biased region" description="Low complexity" evidence="5">
    <location>
        <begin position="32"/>
        <end position="49"/>
    </location>
</feature>
<keyword evidence="8" id="KW-1185">Reference proteome</keyword>
<dbReference type="GeneID" id="7830945"/>
<dbReference type="Proteomes" id="UP000009168">
    <property type="component" value="Unassembled WGS sequence"/>
</dbReference>
<dbReference type="PROSITE" id="PS00518">
    <property type="entry name" value="ZF_RING_1"/>
    <property type="match status" value="1"/>
</dbReference>
<protein>
    <recommendedName>
        <fullName evidence="6">RING-type domain-containing protein</fullName>
    </recommendedName>
</protein>
<dbReference type="AlphaFoldDB" id="Q248E4"/>
<keyword evidence="2 4" id="KW-0863">Zinc-finger</keyword>
<reference evidence="8" key="1">
    <citation type="journal article" date="2006" name="PLoS Biol.">
        <title>Macronuclear genome sequence of the ciliate Tetrahymena thermophila, a model eukaryote.</title>
        <authorList>
            <person name="Eisen J.A."/>
            <person name="Coyne R.S."/>
            <person name="Wu M."/>
            <person name="Wu D."/>
            <person name="Thiagarajan M."/>
            <person name="Wortman J.R."/>
            <person name="Badger J.H."/>
            <person name="Ren Q."/>
            <person name="Amedeo P."/>
            <person name="Jones K.M."/>
            <person name="Tallon L.J."/>
            <person name="Delcher A.L."/>
            <person name="Salzberg S.L."/>
            <person name="Silva J.C."/>
            <person name="Haas B.J."/>
            <person name="Majoros W.H."/>
            <person name="Farzad M."/>
            <person name="Carlton J.M."/>
            <person name="Smith R.K. Jr."/>
            <person name="Garg J."/>
            <person name="Pearlman R.E."/>
            <person name="Karrer K.M."/>
            <person name="Sun L."/>
            <person name="Manning G."/>
            <person name="Elde N.C."/>
            <person name="Turkewitz A.P."/>
            <person name="Asai D.J."/>
            <person name="Wilkes D.E."/>
            <person name="Wang Y."/>
            <person name="Cai H."/>
            <person name="Collins K."/>
            <person name="Stewart B.A."/>
            <person name="Lee S.R."/>
            <person name="Wilamowska K."/>
            <person name="Weinberg Z."/>
            <person name="Ruzzo W.L."/>
            <person name="Wloga D."/>
            <person name="Gaertig J."/>
            <person name="Frankel J."/>
            <person name="Tsao C.-C."/>
            <person name="Gorovsky M.A."/>
            <person name="Keeling P.J."/>
            <person name="Waller R.F."/>
            <person name="Patron N.J."/>
            <person name="Cherry J.M."/>
            <person name="Stover N.A."/>
            <person name="Krieger C.J."/>
            <person name="del Toro C."/>
            <person name="Ryder H.F."/>
            <person name="Williamson S.C."/>
            <person name="Barbeau R.A."/>
            <person name="Hamilton E.P."/>
            <person name="Orias E."/>
        </authorList>
    </citation>
    <scope>NUCLEOTIDE SEQUENCE [LARGE SCALE GENOMIC DNA]</scope>
    <source>
        <strain evidence="8">SB210</strain>
    </source>
</reference>
<dbReference type="KEGG" id="tet:TTHERM_00532230"/>
<dbReference type="GO" id="GO:0008270">
    <property type="term" value="F:zinc ion binding"/>
    <property type="evidence" value="ECO:0007669"/>
    <property type="project" value="UniProtKB-KW"/>
</dbReference>
<dbReference type="InterPro" id="IPR001841">
    <property type="entry name" value="Znf_RING"/>
</dbReference>
<dbReference type="PROSITE" id="PS50089">
    <property type="entry name" value="ZF_RING_2"/>
    <property type="match status" value="1"/>
</dbReference>
<accession>Q248E4</accession>
<feature type="region of interest" description="Disordered" evidence="5">
    <location>
        <begin position="29"/>
        <end position="49"/>
    </location>
</feature>
<evidence type="ECO:0000256" key="4">
    <source>
        <dbReference type="PROSITE-ProRule" id="PRU00175"/>
    </source>
</evidence>
<dbReference type="RefSeq" id="XP_001024346.2">
    <property type="nucleotide sequence ID" value="XM_001024346.2"/>
</dbReference>
<sequence length="480" mass="56289">MNNSTLPRDNQKWSIFQVFCCGSKSNKKKTASTLNSNSQNNQQSNINQLPSSQPQMLLNQYSSFQNQNNQTHLQMRVAPNSFHQEDIEESSSYSSNVLPNQLENQNYQENRQYYPQNHVINIQSNRNQNRQVSTNQEYQSIQQINNHNLLVPPNRGVSQFHRRTQSVNVNMGSQHMNSNLNSQINLQNQQQHSEQRLDTQNSHASLSSNQTRYYTMSNQYFKLKTKYAIHEVDFVEYRPTDKTFQSYFTFDCPICYRHFNKILKSDCCDHYLCHYCLRDIYNKARDCTNFEYRCMFCQLSTPQYIDANDSADKIKRYTDSPFITPKDNIVEKPIRGLPTTSQFDHNIHNNLIEFQDDSMDKENIDFKQNEINIINNCSQTHNINKPPLPHLVLNQNLMAPQIQQVHEVQQKNEIIQREKNSSLMENENVNQSAHKPAGTIPEFQNKYHCNYLQNSNNQRGQGISQIANQQQIHSNIRSIR</sequence>